<evidence type="ECO:0000313" key="1">
    <source>
        <dbReference type="EMBL" id="POG77091.1"/>
    </source>
</evidence>
<comment type="caution">
    <text evidence="1">The sequence shown here is derived from an EMBL/GenBank/DDBJ whole genome shotgun (WGS) entry which is preliminary data.</text>
</comment>
<dbReference type="Proteomes" id="UP000018888">
    <property type="component" value="Unassembled WGS sequence"/>
</dbReference>
<gene>
    <name evidence="1" type="ORF">GLOIN_2v1551033</name>
</gene>
<proteinExistence type="predicted"/>
<evidence type="ECO:0000313" key="2">
    <source>
        <dbReference type="Proteomes" id="UP000018888"/>
    </source>
</evidence>
<keyword evidence="2" id="KW-1185">Reference proteome</keyword>
<sequence>KNVIKNMVYVIIVINLKLTIDIVGHVIHNILNKISKIGQVEIMKLINLFKKHN</sequence>
<dbReference type="EMBL" id="AUPC02000044">
    <property type="protein sequence ID" value="POG77091.1"/>
    <property type="molecule type" value="Genomic_DNA"/>
</dbReference>
<name>A0A2P4QHH9_RHIID</name>
<protein>
    <submittedName>
        <fullName evidence="1">Uncharacterized protein</fullName>
    </submittedName>
</protein>
<dbReference type="AlphaFoldDB" id="A0A2P4QHH9"/>
<accession>A0A2P4QHH9</accession>
<feature type="non-terminal residue" evidence="1">
    <location>
        <position position="1"/>
    </location>
</feature>
<reference evidence="1 2" key="1">
    <citation type="journal article" date="2013" name="Proc. Natl. Acad. Sci. U.S.A.">
        <title>Genome of an arbuscular mycorrhizal fungus provides insight into the oldest plant symbiosis.</title>
        <authorList>
            <person name="Tisserant E."/>
            <person name="Malbreil M."/>
            <person name="Kuo A."/>
            <person name="Kohler A."/>
            <person name="Symeonidi A."/>
            <person name="Balestrini R."/>
            <person name="Charron P."/>
            <person name="Duensing N."/>
            <person name="Frei Dit Frey N."/>
            <person name="Gianinazzi-Pearson V."/>
            <person name="Gilbert L.B."/>
            <person name="Handa Y."/>
            <person name="Herr J.R."/>
            <person name="Hijri M."/>
            <person name="Koul R."/>
            <person name="Kawaguchi M."/>
            <person name="Krajinski F."/>
            <person name="Lammers P.J."/>
            <person name="Masclaux F.G."/>
            <person name="Murat C."/>
            <person name="Morin E."/>
            <person name="Ndikumana S."/>
            <person name="Pagni M."/>
            <person name="Petitpierre D."/>
            <person name="Requena N."/>
            <person name="Rosikiewicz P."/>
            <person name="Riley R."/>
            <person name="Saito K."/>
            <person name="San Clemente H."/>
            <person name="Shapiro H."/>
            <person name="van Tuinen D."/>
            <person name="Becard G."/>
            <person name="Bonfante P."/>
            <person name="Paszkowski U."/>
            <person name="Shachar-Hill Y.Y."/>
            <person name="Tuskan G.A."/>
            <person name="Young P.W."/>
            <person name="Sanders I.R."/>
            <person name="Henrissat B."/>
            <person name="Rensing S.A."/>
            <person name="Grigoriev I.V."/>
            <person name="Corradi N."/>
            <person name="Roux C."/>
            <person name="Martin F."/>
        </authorList>
    </citation>
    <scope>NUCLEOTIDE SEQUENCE [LARGE SCALE GENOMIC DNA]</scope>
    <source>
        <strain evidence="1 2">DAOM 197198</strain>
    </source>
</reference>
<reference evidence="1 2" key="2">
    <citation type="journal article" date="2018" name="New Phytol.">
        <title>High intraspecific genome diversity in the model arbuscular mycorrhizal symbiont Rhizophagus irregularis.</title>
        <authorList>
            <person name="Chen E.C.H."/>
            <person name="Morin E."/>
            <person name="Beaudet D."/>
            <person name="Noel J."/>
            <person name="Yildirir G."/>
            <person name="Ndikumana S."/>
            <person name="Charron P."/>
            <person name="St-Onge C."/>
            <person name="Giorgi J."/>
            <person name="Kruger M."/>
            <person name="Marton T."/>
            <person name="Ropars J."/>
            <person name="Grigoriev I.V."/>
            <person name="Hainaut M."/>
            <person name="Henrissat B."/>
            <person name="Roux C."/>
            <person name="Martin F."/>
            <person name="Corradi N."/>
        </authorList>
    </citation>
    <scope>NUCLEOTIDE SEQUENCE [LARGE SCALE GENOMIC DNA]</scope>
    <source>
        <strain evidence="1 2">DAOM 197198</strain>
    </source>
</reference>
<organism evidence="1 2">
    <name type="scientific">Rhizophagus irregularis (strain DAOM 181602 / DAOM 197198 / MUCL 43194)</name>
    <name type="common">Arbuscular mycorrhizal fungus</name>
    <name type="synonym">Glomus intraradices</name>
    <dbReference type="NCBI Taxonomy" id="747089"/>
    <lineage>
        <taxon>Eukaryota</taxon>
        <taxon>Fungi</taxon>
        <taxon>Fungi incertae sedis</taxon>
        <taxon>Mucoromycota</taxon>
        <taxon>Glomeromycotina</taxon>
        <taxon>Glomeromycetes</taxon>
        <taxon>Glomerales</taxon>
        <taxon>Glomeraceae</taxon>
        <taxon>Rhizophagus</taxon>
    </lineage>
</organism>